<dbReference type="EC" id="1.3.8.14" evidence="9"/>
<evidence type="ECO:0000259" key="8">
    <source>
        <dbReference type="Pfam" id="PF02771"/>
    </source>
</evidence>
<dbReference type="Gene3D" id="1.10.540.10">
    <property type="entry name" value="Acyl-CoA dehydrogenase/oxidase, N-terminal domain"/>
    <property type="match status" value="1"/>
</dbReference>
<dbReference type="Pfam" id="PF02771">
    <property type="entry name" value="Acyl-CoA_dh_N"/>
    <property type="match status" value="1"/>
</dbReference>
<dbReference type="InterPro" id="IPR037069">
    <property type="entry name" value="AcylCoA_DH/ox_N_sf"/>
</dbReference>
<keyword evidence="5 9" id="KW-0560">Oxidoreductase</keyword>
<keyword evidence="10" id="KW-1185">Reference proteome</keyword>
<dbReference type="Pfam" id="PF02770">
    <property type="entry name" value="Acyl-CoA_dh_M"/>
    <property type="match status" value="1"/>
</dbReference>
<dbReference type="InterPro" id="IPR013786">
    <property type="entry name" value="AcylCoA_DH/ox_N"/>
</dbReference>
<dbReference type="GO" id="GO:0016491">
    <property type="term" value="F:oxidoreductase activity"/>
    <property type="evidence" value="ECO:0007669"/>
    <property type="project" value="UniProtKB-KW"/>
</dbReference>
<keyword evidence="4" id="KW-0274">FAD</keyword>
<gene>
    <name evidence="9" type="primary">redW</name>
    <name evidence="9" type="ORF">LMG23992_00944</name>
</gene>
<dbReference type="InterPro" id="IPR006091">
    <property type="entry name" value="Acyl-CoA_Oxase/DH_mid-dom"/>
</dbReference>
<feature type="domain" description="Acyl-CoA dehydrogenase/oxidase C-terminal" evidence="6">
    <location>
        <begin position="223"/>
        <end position="372"/>
    </location>
</feature>
<evidence type="ECO:0000256" key="1">
    <source>
        <dbReference type="ARBA" id="ARBA00001974"/>
    </source>
</evidence>
<dbReference type="Proteomes" id="UP000727654">
    <property type="component" value="Unassembled WGS sequence"/>
</dbReference>
<comment type="similarity">
    <text evidence="2">Belongs to the acyl-CoA dehydrogenase family.</text>
</comment>
<evidence type="ECO:0000259" key="6">
    <source>
        <dbReference type="Pfam" id="PF00441"/>
    </source>
</evidence>
<reference evidence="9 10" key="1">
    <citation type="submission" date="2021-08" db="EMBL/GenBank/DDBJ databases">
        <authorList>
            <person name="Peeters C."/>
        </authorList>
    </citation>
    <scope>NUCLEOTIDE SEQUENCE [LARGE SCALE GENOMIC DNA]</scope>
    <source>
        <strain evidence="9 10">LMG 23992</strain>
    </source>
</reference>
<sequence length="384" mass="40256">MDFKLDDTQQMLQDSVRRYVDKDYSFERRTALLKARSSCSAADWAAFAGNGWLAAALPESDGGLGGSVVDTVLIAQEFGRGLVVEPFLGCAVLAAQTLVAGASPVQREALVPALADGSRKLALAYSEAESRGFPDTVACRANTVDGGYVLRGVKTLVLGGVDADAFIVSARIGDGEGLSLFLVDATSRGLSRQPLPLHDGSWAAQVTLDGVKVDAGSLLGQAGQGLAALRHGLAHGTAALCAELVGAMEKAIEICAEYLKVRKQFGVSIGSFQALQHRMADMVAELELARSMLYHLLASMANDDAATVQRSVSQAKALIGRAARVVCGQAIQLHGGIGMTEEYAVGHYFKRAIVADALFGRADHHEAACAEALQATLIQAEGQA</sequence>
<dbReference type="InterPro" id="IPR009100">
    <property type="entry name" value="AcylCoA_DH/oxidase_NM_dom_sf"/>
</dbReference>
<dbReference type="CDD" id="cd00567">
    <property type="entry name" value="ACAD"/>
    <property type="match status" value="1"/>
</dbReference>
<name>A0ABM8WKN0_9BURK</name>
<dbReference type="InterPro" id="IPR036250">
    <property type="entry name" value="AcylCo_DH-like_C"/>
</dbReference>
<dbReference type="InterPro" id="IPR046373">
    <property type="entry name" value="Acyl-CoA_Oxase/DH_mid-dom_sf"/>
</dbReference>
<feature type="domain" description="Acyl-CoA oxidase/dehydrogenase middle" evidence="7">
    <location>
        <begin position="137"/>
        <end position="197"/>
    </location>
</feature>
<dbReference type="RefSeq" id="WP_224078630.1">
    <property type="nucleotide sequence ID" value="NZ_CAJZAI010000002.1"/>
</dbReference>
<evidence type="ECO:0000313" key="9">
    <source>
        <dbReference type="EMBL" id="CAG9167881.1"/>
    </source>
</evidence>
<evidence type="ECO:0000256" key="2">
    <source>
        <dbReference type="ARBA" id="ARBA00009347"/>
    </source>
</evidence>
<keyword evidence="3" id="KW-0285">Flavoprotein</keyword>
<dbReference type="PANTHER" id="PTHR43884">
    <property type="entry name" value="ACYL-COA DEHYDROGENASE"/>
    <property type="match status" value="1"/>
</dbReference>
<evidence type="ECO:0000313" key="10">
    <source>
        <dbReference type="Proteomes" id="UP000727654"/>
    </source>
</evidence>
<comment type="caution">
    <text evidence="9">The sequence shown here is derived from an EMBL/GenBank/DDBJ whole genome shotgun (WGS) entry which is preliminary data.</text>
</comment>
<dbReference type="Gene3D" id="2.40.110.10">
    <property type="entry name" value="Butyryl-CoA Dehydrogenase, subunit A, domain 2"/>
    <property type="match status" value="1"/>
</dbReference>
<dbReference type="PANTHER" id="PTHR43884:SF20">
    <property type="entry name" value="ACYL-COA DEHYDROGENASE FADE28"/>
    <property type="match status" value="1"/>
</dbReference>
<dbReference type="SUPFAM" id="SSF56645">
    <property type="entry name" value="Acyl-CoA dehydrogenase NM domain-like"/>
    <property type="match status" value="1"/>
</dbReference>
<evidence type="ECO:0000256" key="4">
    <source>
        <dbReference type="ARBA" id="ARBA00022827"/>
    </source>
</evidence>
<evidence type="ECO:0000256" key="3">
    <source>
        <dbReference type="ARBA" id="ARBA00022630"/>
    </source>
</evidence>
<dbReference type="InterPro" id="IPR009075">
    <property type="entry name" value="AcylCo_DH/oxidase_C"/>
</dbReference>
<proteinExistence type="inferred from homology"/>
<dbReference type="EMBL" id="CAJZAI010000002">
    <property type="protein sequence ID" value="CAG9167881.1"/>
    <property type="molecule type" value="Genomic_DNA"/>
</dbReference>
<evidence type="ECO:0000259" key="7">
    <source>
        <dbReference type="Pfam" id="PF02770"/>
    </source>
</evidence>
<dbReference type="SUPFAM" id="SSF47203">
    <property type="entry name" value="Acyl-CoA dehydrogenase C-terminal domain-like"/>
    <property type="match status" value="1"/>
</dbReference>
<feature type="domain" description="Acyl-CoA dehydrogenase/oxidase N-terminal" evidence="8">
    <location>
        <begin position="7"/>
        <end position="117"/>
    </location>
</feature>
<organism evidence="9 10">
    <name type="scientific">Cupriavidus laharis</name>
    <dbReference type="NCBI Taxonomy" id="151654"/>
    <lineage>
        <taxon>Bacteria</taxon>
        <taxon>Pseudomonadati</taxon>
        <taxon>Pseudomonadota</taxon>
        <taxon>Betaproteobacteria</taxon>
        <taxon>Burkholderiales</taxon>
        <taxon>Burkholderiaceae</taxon>
        <taxon>Cupriavidus</taxon>
    </lineage>
</organism>
<comment type="cofactor">
    <cofactor evidence="1">
        <name>FAD</name>
        <dbReference type="ChEBI" id="CHEBI:57692"/>
    </cofactor>
</comment>
<evidence type="ECO:0000256" key="5">
    <source>
        <dbReference type="ARBA" id="ARBA00023002"/>
    </source>
</evidence>
<dbReference type="Pfam" id="PF00441">
    <property type="entry name" value="Acyl-CoA_dh_1"/>
    <property type="match status" value="1"/>
</dbReference>
<accession>A0ABM8WKN0</accession>
<protein>
    <submittedName>
        <fullName evidence="9">L-prolyl-[peptidyl-carrier protein] dehydrogenase</fullName>
        <ecNumber evidence="9">1.3.8.14</ecNumber>
    </submittedName>
</protein>
<dbReference type="Gene3D" id="1.20.140.10">
    <property type="entry name" value="Butyryl-CoA Dehydrogenase, subunit A, domain 3"/>
    <property type="match status" value="1"/>
</dbReference>